<sequence length="191" mass="20081">MGNIINGFTGFIEKSFAKRENKPSIESPELPVAIREAFNETKLPTATTAAHREPTTTAAAATAATVLNYLLMGYLCCGIGYVVRDLHLRMTSPRQPPPAEPSSPEPPTPPSAQQTPAEPSPQLPTLPSPQPSSAPPPATIKVIEAEVAPLSPSDTNEGTRESPHCGIDPAAANADAEADTDADEWVHVATN</sequence>
<dbReference type="AlphaFoldDB" id="A0AAV1ED46"/>
<evidence type="ECO:0000256" key="1">
    <source>
        <dbReference type="SAM" id="MobiDB-lite"/>
    </source>
</evidence>
<keyword evidence="2" id="KW-1133">Transmembrane helix</keyword>
<dbReference type="Proteomes" id="UP001161247">
    <property type="component" value="Chromosome 9"/>
</dbReference>
<organism evidence="3 4">
    <name type="scientific">Oldenlandia corymbosa var. corymbosa</name>
    <dbReference type="NCBI Taxonomy" id="529605"/>
    <lineage>
        <taxon>Eukaryota</taxon>
        <taxon>Viridiplantae</taxon>
        <taxon>Streptophyta</taxon>
        <taxon>Embryophyta</taxon>
        <taxon>Tracheophyta</taxon>
        <taxon>Spermatophyta</taxon>
        <taxon>Magnoliopsida</taxon>
        <taxon>eudicotyledons</taxon>
        <taxon>Gunneridae</taxon>
        <taxon>Pentapetalae</taxon>
        <taxon>asterids</taxon>
        <taxon>lamiids</taxon>
        <taxon>Gentianales</taxon>
        <taxon>Rubiaceae</taxon>
        <taxon>Rubioideae</taxon>
        <taxon>Spermacoceae</taxon>
        <taxon>Hedyotis-Oldenlandia complex</taxon>
        <taxon>Oldenlandia</taxon>
    </lineage>
</organism>
<accession>A0AAV1ED46</accession>
<gene>
    <name evidence="3" type="ORF">OLC1_LOCUS23644</name>
</gene>
<name>A0AAV1ED46_OLDCO</name>
<evidence type="ECO:0000313" key="4">
    <source>
        <dbReference type="Proteomes" id="UP001161247"/>
    </source>
</evidence>
<keyword evidence="2" id="KW-0472">Membrane</keyword>
<protein>
    <submittedName>
        <fullName evidence="3">OLC1v1019013C1</fullName>
    </submittedName>
</protein>
<feature type="compositionally biased region" description="Pro residues" evidence="1">
    <location>
        <begin position="94"/>
        <end position="110"/>
    </location>
</feature>
<reference evidence="3" key="1">
    <citation type="submission" date="2023-03" db="EMBL/GenBank/DDBJ databases">
        <authorList>
            <person name="Julca I."/>
        </authorList>
    </citation>
    <scope>NUCLEOTIDE SEQUENCE</scope>
</reference>
<evidence type="ECO:0000256" key="2">
    <source>
        <dbReference type="SAM" id="Phobius"/>
    </source>
</evidence>
<feature type="compositionally biased region" description="Pro residues" evidence="1">
    <location>
        <begin position="118"/>
        <end position="138"/>
    </location>
</feature>
<feature type="transmembrane region" description="Helical" evidence="2">
    <location>
        <begin position="58"/>
        <end position="83"/>
    </location>
</feature>
<keyword evidence="4" id="KW-1185">Reference proteome</keyword>
<keyword evidence="2" id="KW-0812">Transmembrane</keyword>
<feature type="region of interest" description="Disordered" evidence="1">
    <location>
        <begin position="92"/>
        <end position="191"/>
    </location>
</feature>
<proteinExistence type="predicted"/>
<dbReference type="EMBL" id="OX459126">
    <property type="protein sequence ID" value="CAI9117603.1"/>
    <property type="molecule type" value="Genomic_DNA"/>
</dbReference>
<evidence type="ECO:0000313" key="3">
    <source>
        <dbReference type="EMBL" id="CAI9117603.1"/>
    </source>
</evidence>